<dbReference type="InterPro" id="IPR027417">
    <property type="entry name" value="P-loop_NTPase"/>
</dbReference>
<gene>
    <name evidence="3" type="primary">LOC106178554</name>
</gene>
<keyword evidence="2" id="KW-1185">Reference proteome</keyword>
<evidence type="ECO:0000256" key="1">
    <source>
        <dbReference type="SAM" id="MobiDB-lite"/>
    </source>
</evidence>
<dbReference type="InParanoid" id="A0A1S3K4P5"/>
<dbReference type="OrthoDB" id="5958801at2759"/>
<name>A0A1S3K4P5_LINAN</name>
<dbReference type="KEGG" id="lak:106178554"/>
<proteinExistence type="predicted"/>
<feature type="compositionally biased region" description="Low complexity" evidence="1">
    <location>
        <begin position="25"/>
        <end position="35"/>
    </location>
</feature>
<sequence>MSRNVFEALGNLLPDRGNDSDPPDDSSGSDYVQSDSSSEILGDLNVFPVGHEINSETRGLWISTIGMQKANGDTVVFIDTEGTDRYKKPLTPALQNRSQSWPEECFTIPRLGYVINKSLCQSTPSDFSVPSHDRFRPDFLWLIRDKQMKPIVDGRSVTANTFFQEKILKCWGGKRTLSEVFQECNCREIPLPATDHCFLAEMVENPQRVSQVFWETLKGVVSDILCKIRAKRTCSTDEVISGPKLATYMETLLQSFKTEREQIIRFLVAAFEEWFNVLLSFHNEDRKEPPLEEEQNESLEERKISKVSLREIEVMAVKKVQEDCSAQWDCLSYKDAADDPPQEIWKRIEDVCMKHRKKNKSESEAYCTKLVKCLSGDIHRNLYKNVHYTKTDFRMDLQRLECRYFHGASGPFKQKVFEKEKNELEQNFSLLQKDRQMASSVIKKNAALSREISQQRGTQLELEKQMERNRGRFKEEIQSEQFYFQEKEKELYNNHRKHLEDTKRSFERHKADSEKRMKAYLEKMALN</sequence>
<accession>A0A1S3K4P5</accession>
<organism evidence="2 3">
    <name type="scientific">Lingula anatina</name>
    <name type="common">Brachiopod</name>
    <name type="synonym">Lingula unguis</name>
    <dbReference type="NCBI Taxonomy" id="7574"/>
    <lineage>
        <taxon>Eukaryota</taxon>
        <taxon>Metazoa</taxon>
        <taxon>Spiralia</taxon>
        <taxon>Lophotrochozoa</taxon>
        <taxon>Brachiopoda</taxon>
        <taxon>Linguliformea</taxon>
        <taxon>Lingulata</taxon>
        <taxon>Lingulida</taxon>
        <taxon>Linguloidea</taxon>
        <taxon>Lingulidae</taxon>
        <taxon>Lingula</taxon>
    </lineage>
</organism>
<reference evidence="3" key="1">
    <citation type="submission" date="2025-08" db="UniProtKB">
        <authorList>
            <consortium name="RefSeq"/>
        </authorList>
    </citation>
    <scope>IDENTIFICATION</scope>
    <source>
        <tissue evidence="3">Gonads</tissue>
    </source>
</reference>
<dbReference type="RefSeq" id="XP_013417226.1">
    <property type="nucleotide sequence ID" value="XM_013561772.1"/>
</dbReference>
<dbReference type="SUPFAM" id="SSF52540">
    <property type="entry name" value="P-loop containing nucleoside triphosphate hydrolases"/>
    <property type="match status" value="1"/>
</dbReference>
<protein>
    <submittedName>
        <fullName evidence="3">Guanylate-binding protein 4-like</fullName>
    </submittedName>
</protein>
<dbReference type="Gene3D" id="3.40.50.300">
    <property type="entry name" value="P-loop containing nucleotide triphosphate hydrolases"/>
    <property type="match status" value="2"/>
</dbReference>
<evidence type="ECO:0000313" key="3">
    <source>
        <dbReference type="RefSeq" id="XP_013417226.1"/>
    </source>
</evidence>
<dbReference type="PANTHER" id="PTHR10751">
    <property type="entry name" value="GUANYLATE BINDING PROTEIN"/>
    <property type="match status" value="1"/>
</dbReference>
<dbReference type="AlphaFoldDB" id="A0A1S3K4P5"/>
<evidence type="ECO:0000313" key="2">
    <source>
        <dbReference type="Proteomes" id="UP000085678"/>
    </source>
</evidence>
<dbReference type="Proteomes" id="UP000085678">
    <property type="component" value="Unplaced"/>
</dbReference>
<dbReference type="GeneID" id="106178554"/>
<feature type="region of interest" description="Disordered" evidence="1">
    <location>
        <begin position="9"/>
        <end position="35"/>
    </location>
</feature>